<dbReference type="InterPro" id="IPR045340">
    <property type="entry name" value="DUF6533"/>
</dbReference>
<feature type="transmembrane region" description="Helical" evidence="2">
    <location>
        <begin position="159"/>
        <end position="186"/>
    </location>
</feature>
<keyword evidence="2" id="KW-1133">Transmembrane helix</keyword>
<comment type="caution">
    <text evidence="4">The sequence shown here is derived from an EMBL/GenBank/DDBJ whole genome shotgun (WGS) entry which is preliminary data.</text>
</comment>
<evidence type="ECO:0000256" key="2">
    <source>
        <dbReference type="SAM" id="Phobius"/>
    </source>
</evidence>
<gene>
    <name evidence="4" type="ORF">B0H15DRAFT_825645</name>
</gene>
<feature type="transmembrane region" description="Helical" evidence="2">
    <location>
        <begin position="14"/>
        <end position="31"/>
    </location>
</feature>
<organism evidence="4 5">
    <name type="scientific">Mycena belliarum</name>
    <dbReference type="NCBI Taxonomy" id="1033014"/>
    <lineage>
        <taxon>Eukaryota</taxon>
        <taxon>Fungi</taxon>
        <taxon>Dikarya</taxon>
        <taxon>Basidiomycota</taxon>
        <taxon>Agaricomycotina</taxon>
        <taxon>Agaricomycetes</taxon>
        <taxon>Agaricomycetidae</taxon>
        <taxon>Agaricales</taxon>
        <taxon>Marasmiineae</taxon>
        <taxon>Mycenaceae</taxon>
        <taxon>Mycena</taxon>
    </lineage>
</organism>
<keyword evidence="5" id="KW-1185">Reference proteome</keyword>
<feature type="transmembrane region" description="Helical" evidence="2">
    <location>
        <begin position="52"/>
        <end position="75"/>
    </location>
</feature>
<dbReference type="AlphaFoldDB" id="A0AAD6UB31"/>
<evidence type="ECO:0000256" key="1">
    <source>
        <dbReference type="SAM" id="MobiDB-lite"/>
    </source>
</evidence>
<protein>
    <recommendedName>
        <fullName evidence="3">DUF6533 domain-containing protein</fullName>
    </recommendedName>
</protein>
<feature type="transmembrane region" description="Helical" evidence="2">
    <location>
        <begin position="118"/>
        <end position="139"/>
    </location>
</feature>
<feature type="region of interest" description="Disordered" evidence="1">
    <location>
        <begin position="291"/>
        <end position="313"/>
    </location>
</feature>
<sequence>MDDSINSVVVAREIFLLNYIHFIGLTILYWDHFITIDSEINFLWRRRKALSAYWFFLNRYFAFFSNMGIAVLTLLTLSPEVCIKYTIIHEGVLFVAQLIVSIIMIIRVYALFGRSRRVLWAILALGACVVGVSVWSIAGQHGHRPQILGGCYFRITQPSAIRLAACWEALFVFDSVIFGLTVYNASTTRQRYAMSKMTLHTLVVRDGAWYFGIMALANLANIATYYFSGPVLPGSLAGFANYVSVTMISRLILNLHEHANAGLLTEKTKQTVRAYPLDSLDDSMFMTDIDTSHGSSRPSSRDRSPSGIIEVQR</sequence>
<proteinExistence type="predicted"/>
<dbReference type="Proteomes" id="UP001222325">
    <property type="component" value="Unassembled WGS sequence"/>
</dbReference>
<accession>A0AAD6UB31</accession>
<evidence type="ECO:0000313" key="4">
    <source>
        <dbReference type="EMBL" id="KAJ7096572.1"/>
    </source>
</evidence>
<keyword evidence="2" id="KW-0812">Transmembrane</keyword>
<dbReference type="EMBL" id="JARJCN010000011">
    <property type="protein sequence ID" value="KAJ7096572.1"/>
    <property type="molecule type" value="Genomic_DNA"/>
</dbReference>
<evidence type="ECO:0000259" key="3">
    <source>
        <dbReference type="Pfam" id="PF20151"/>
    </source>
</evidence>
<feature type="transmembrane region" description="Helical" evidence="2">
    <location>
        <begin position="207"/>
        <end position="228"/>
    </location>
</feature>
<keyword evidence="2" id="KW-0472">Membrane</keyword>
<reference evidence="4" key="1">
    <citation type="submission" date="2023-03" db="EMBL/GenBank/DDBJ databases">
        <title>Massive genome expansion in bonnet fungi (Mycena s.s.) driven by repeated elements and novel gene families across ecological guilds.</title>
        <authorList>
            <consortium name="Lawrence Berkeley National Laboratory"/>
            <person name="Harder C.B."/>
            <person name="Miyauchi S."/>
            <person name="Viragh M."/>
            <person name="Kuo A."/>
            <person name="Thoen E."/>
            <person name="Andreopoulos B."/>
            <person name="Lu D."/>
            <person name="Skrede I."/>
            <person name="Drula E."/>
            <person name="Henrissat B."/>
            <person name="Morin E."/>
            <person name="Kohler A."/>
            <person name="Barry K."/>
            <person name="LaButti K."/>
            <person name="Morin E."/>
            <person name="Salamov A."/>
            <person name="Lipzen A."/>
            <person name="Mereny Z."/>
            <person name="Hegedus B."/>
            <person name="Baldrian P."/>
            <person name="Stursova M."/>
            <person name="Weitz H."/>
            <person name="Taylor A."/>
            <person name="Grigoriev I.V."/>
            <person name="Nagy L.G."/>
            <person name="Martin F."/>
            <person name="Kauserud H."/>
        </authorList>
    </citation>
    <scope>NUCLEOTIDE SEQUENCE</scope>
    <source>
        <strain evidence="4">CBHHK173m</strain>
    </source>
</reference>
<feature type="transmembrane region" description="Helical" evidence="2">
    <location>
        <begin position="87"/>
        <end position="106"/>
    </location>
</feature>
<evidence type="ECO:0000313" key="5">
    <source>
        <dbReference type="Proteomes" id="UP001222325"/>
    </source>
</evidence>
<feature type="domain" description="DUF6533" evidence="3">
    <location>
        <begin position="19"/>
        <end position="63"/>
    </location>
</feature>
<dbReference type="Pfam" id="PF20151">
    <property type="entry name" value="DUF6533"/>
    <property type="match status" value="1"/>
</dbReference>
<name>A0AAD6UB31_9AGAR</name>